<organism evidence="3 4">
    <name type="scientific">Owenia fusiformis</name>
    <name type="common">Polychaete worm</name>
    <dbReference type="NCBI Taxonomy" id="6347"/>
    <lineage>
        <taxon>Eukaryota</taxon>
        <taxon>Metazoa</taxon>
        <taxon>Spiralia</taxon>
        <taxon>Lophotrochozoa</taxon>
        <taxon>Annelida</taxon>
        <taxon>Polychaeta</taxon>
        <taxon>Sedentaria</taxon>
        <taxon>Canalipalpata</taxon>
        <taxon>Sabellida</taxon>
        <taxon>Oweniida</taxon>
        <taxon>Oweniidae</taxon>
        <taxon>Owenia</taxon>
    </lineage>
</organism>
<keyword evidence="2" id="KW-0812">Transmembrane</keyword>
<feature type="transmembrane region" description="Helical" evidence="2">
    <location>
        <begin position="50"/>
        <end position="69"/>
    </location>
</feature>
<proteinExistence type="predicted"/>
<sequence length="207" mass="22163">MCLNWYATMGISTSITTEGITIRITNAVLPAAFALGLLSDTVYPISASSFVTSVCLSIVVFNGVNISFLNGISTIRFFIGNIPGGIRVVLVVLVIKMLGMVGSTEDDFKIEYDAKIGPFADEYKIGPIEDDSKIGPVEDDSKIGPVEDDSKIGPVEDEFKKGPIEDDSRIVQVEDDSKIGTIEDGSKIGPIEYGTKVSPIEYGTKVG</sequence>
<reference evidence="3" key="1">
    <citation type="submission" date="2022-03" db="EMBL/GenBank/DDBJ databases">
        <authorList>
            <person name="Martin C."/>
        </authorList>
    </citation>
    <scope>NUCLEOTIDE SEQUENCE</scope>
</reference>
<evidence type="ECO:0000313" key="3">
    <source>
        <dbReference type="EMBL" id="CAH1781088.1"/>
    </source>
</evidence>
<protein>
    <submittedName>
        <fullName evidence="3">Uncharacterized protein</fullName>
    </submittedName>
</protein>
<keyword evidence="2" id="KW-0472">Membrane</keyword>
<feature type="transmembrane region" description="Helical" evidence="2">
    <location>
        <begin position="75"/>
        <end position="95"/>
    </location>
</feature>
<evidence type="ECO:0000256" key="1">
    <source>
        <dbReference type="SAM" id="MobiDB-lite"/>
    </source>
</evidence>
<evidence type="ECO:0000313" key="4">
    <source>
        <dbReference type="Proteomes" id="UP000749559"/>
    </source>
</evidence>
<name>A0A8J1UFJ8_OWEFU</name>
<dbReference type="AlphaFoldDB" id="A0A8J1UFJ8"/>
<comment type="caution">
    <text evidence="3">The sequence shown here is derived from an EMBL/GenBank/DDBJ whole genome shotgun (WGS) entry which is preliminary data.</text>
</comment>
<feature type="compositionally biased region" description="Basic and acidic residues" evidence="1">
    <location>
        <begin position="157"/>
        <end position="169"/>
    </location>
</feature>
<gene>
    <name evidence="3" type="ORF">OFUS_LOCUS7705</name>
</gene>
<feature type="region of interest" description="Disordered" evidence="1">
    <location>
        <begin position="134"/>
        <end position="176"/>
    </location>
</feature>
<dbReference type="Proteomes" id="UP000749559">
    <property type="component" value="Unassembled WGS sequence"/>
</dbReference>
<keyword evidence="4" id="KW-1185">Reference proteome</keyword>
<feature type="non-terminal residue" evidence="3">
    <location>
        <position position="207"/>
    </location>
</feature>
<accession>A0A8J1UFJ8</accession>
<keyword evidence="2" id="KW-1133">Transmembrane helix</keyword>
<dbReference type="EMBL" id="CAIIXF020000004">
    <property type="protein sequence ID" value="CAH1781088.1"/>
    <property type="molecule type" value="Genomic_DNA"/>
</dbReference>
<dbReference type="OrthoDB" id="10672380at2759"/>
<evidence type="ECO:0000256" key="2">
    <source>
        <dbReference type="SAM" id="Phobius"/>
    </source>
</evidence>